<dbReference type="Gene3D" id="3.90.1140.10">
    <property type="entry name" value="Cyclic phosphodiesterase"/>
    <property type="match status" value="1"/>
</dbReference>
<evidence type="ECO:0000313" key="2">
    <source>
        <dbReference type="EMBL" id="KAF3765855.1"/>
    </source>
</evidence>
<dbReference type="AlphaFoldDB" id="A0A9P4Y471"/>
<proteinExistence type="predicted"/>
<reference evidence="2" key="1">
    <citation type="journal article" date="2020" name="Phytopathology">
        <title>Genome sequence of the chestnut blight fungus Cryphonectria parasitica EP155: A fundamental resource for an archetypical invasive plant pathogen.</title>
        <authorList>
            <person name="Crouch J.A."/>
            <person name="Dawe A."/>
            <person name="Aerts A."/>
            <person name="Barry K."/>
            <person name="Churchill A.C.L."/>
            <person name="Grimwood J."/>
            <person name="Hillman B."/>
            <person name="Milgroom M.G."/>
            <person name="Pangilinan J."/>
            <person name="Smith M."/>
            <person name="Salamov A."/>
            <person name="Schmutz J."/>
            <person name="Yadav J."/>
            <person name="Grigoriev I.V."/>
            <person name="Nuss D."/>
        </authorList>
    </citation>
    <scope>NUCLEOTIDE SEQUENCE</scope>
    <source>
        <strain evidence="2">EP155</strain>
    </source>
</reference>
<organism evidence="2 3">
    <name type="scientific">Cryphonectria parasitica (strain ATCC 38755 / EP155)</name>
    <dbReference type="NCBI Taxonomy" id="660469"/>
    <lineage>
        <taxon>Eukaryota</taxon>
        <taxon>Fungi</taxon>
        <taxon>Dikarya</taxon>
        <taxon>Ascomycota</taxon>
        <taxon>Pezizomycotina</taxon>
        <taxon>Sordariomycetes</taxon>
        <taxon>Sordariomycetidae</taxon>
        <taxon>Diaporthales</taxon>
        <taxon>Cryphonectriaceae</taxon>
        <taxon>Cryphonectria-Endothia species complex</taxon>
        <taxon>Cryphonectria</taxon>
    </lineage>
</organism>
<dbReference type="EMBL" id="MU032347">
    <property type="protein sequence ID" value="KAF3765855.1"/>
    <property type="molecule type" value="Genomic_DNA"/>
</dbReference>
<dbReference type="PANTHER" id="PTHR13360:SF1">
    <property type="entry name" value="ACTIVATING SIGNAL COINTEGRATOR 1 COMPLEX SUBUNIT 1"/>
    <property type="match status" value="1"/>
</dbReference>
<dbReference type="GO" id="GO:0005634">
    <property type="term" value="C:nucleus"/>
    <property type="evidence" value="ECO:0007669"/>
    <property type="project" value="TreeGrafter"/>
</dbReference>
<dbReference type="RefSeq" id="XP_040776816.1">
    <property type="nucleotide sequence ID" value="XM_040924008.1"/>
</dbReference>
<feature type="domain" description="A-kinase anchor protein 7-like phosphoesterase" evidence="1">
    <location>
        <begin position="14"/>
        <end position="239"/>
    </location>
</feature>
<dbReference type="InterPro" id="IPR009210">
    <property type="entry name" value="ASCC1"/>
</dbReference>
<dbReference type="Pfam" id="PF10469">
    <property type="entry name" value="AKAP7_NLS"/>
    <property type="match status" value="1"/>
</dbReference>
<name>A0A9P4Y471_CRYP1</name>
<protein>
    <recommendedName>
        <fullName evidence="1">A-kinase anchor protein 7-like phosphoesterase domain-containing protein</fullName>
    </recommendedName>
</protein>
<evidence type="ECO:0000259" key="1">
    <source>
        <dbReference type="Pfam" id="PF10469"/>
    </source>
</evidence>
<dbReference type="Proteomes" id="UP000803844">
    <property type="component" value="Unassembled WGS sequence"/>
</dbReference>
<accession>A0A9P4Y471</accession>
<dbReference type="InterPro" id="IPR019510">
    <property type="entry name" value="AKAP7-like_phosphoesterase"/>
</dbReference>
<dbReference type="GeneID" id="63841137"/>
<dbReference type="GO" id="GO:0006355">
    <property type="term" value="P:regulation of DNA-templated transcription"/>
    <property type="evidence" value="ECO:0007669"/>
    <property type="project" value="TreeGrafter"/>
</dbReference>
<comment type="caution">
    <text evidence="2">The sequence shown here is derived from an EMBL/GenBank/DDBJ whole genome shotgun (WGS) entry which is preliminary data.</text>
</comment>
<dbReference type="PANTHER" id="PTHR13360">
    <property type="entry name" value="ACTIVATING SIGNAL COINTEGRATOR 1 COMPLEX SUBUNIT 1"/>
    <property type="match status" value="1"/>
</dbReference>
<evidence type="ECO:0000313" key="3">
    <source>
        <dbReference type="Proteomes" id="UP000803844"/>
    </source>
</evidence>
<dbReference type="OrthoDB" id="277832at2759"/>
<sequence length="259" mass="28400">MTSSQKTNAHAPLTHFLCIPLSVPTSRPQLSASLASFQDDVTRPKDLGGFDLPPDAVRPVGTLHLTLGMMSFPRGGGGEEGLARAVEMLRALKPREVLAGLLEGKRNNKSNSNSHPQVLITLKGLNSMQKPERTTVLYAPPSDPEDILQAFSEHIRATFRDAGLLAPDERPLLLHATIVNTVYVKGSNRGNKSGQRGRKDNQRHVVRDAQAMLDRYEEHVWVEDVPLETIAICRMGAKPLKEDGVVVDVAYEVEAEIAF</sequence>
<dbReference type="GO" id="GO:0006307">
    <property type="term" value="P:DNA alkylation repair"/>
    <property type="evidence" value="ECO:0007669"/>
    <property type="project" value="InterPro"/>
</dbReference>
<keyword evidence="3" id="KW-1185">Reference proteome</keyword>
<gene>
    <name evidence="2" type="ORF">M406DRAFT_36782</name>
</gene>